<evidence type="ECO:0000313" key="11">
    <source>
        <dbReference type="EMBL" id="NWC18457.1"/>
    </source>
</evidence>
<dbReference type="PRINTS" id="PR00812">
    <property type="entry name" value="BCTERIALGSPF"/>
</dbReference>
<reference evidence="11 12" key="1">
    <citation type="submission" date="2020-04" db="EMBL/GenBank/DDBJ databases">
        <title>Molecular characterization of pseudomonads from Agaricus bisporus reveal novel blotch 2 pathogens in Western Europe.</title>
        <authorList>
            <person name="Taparia T."/>
            <person name="Krijger M."/>
            <person name="Haynes E."/>
            <person name="Elpinstone J.G."/>
            <person name="Noble R."/>
            <person name="Van Der Wolf J."/>
        </authorList>
    </citation>
    <scope>NUCLEOTIDE SEQUENCE [LARGE SCALE GENOMIC DNA]</scope>
    <source>
        <strain evidence="11 12">IPO3738</strain>
    </source>
</reference>
<evidence type="ECO:0000256" key="6">
    <source>
        <dbReference type="ARBA" id="ARBA00022989"/>
    </source>
</evidence>
<comment type="similarity">
    <text evidence="2">Belongs to the GSP F family.</text>
</comment>
<dbReference type="InterPro" id="IPR011850">
    <property type="entry name" value="T2SS_GspF"/>
</dbReference>
<evidence type="ECO:0000256" key="2">
    <source>
        <dbReference type="ARBA" id="ARBA00005745"/>
    </source>
</evidence>
<dbReference type="GO" id="GO:0015627">
    <property type="term" value="C:type II protein secretion system complex"/>
    <property type="evidence" value="ECO:0007669"/>
    <property type="project" value="InterPro"/>
</dbReference>
<feature type="transmembrane region" description="Helical" evidence="9">
    <location>
        <begin position="368"/>
        <end position="393"/>
    </location>
</feature>
<dbReference type="PANTHER" id="PTHR30012:SF7">
    <property type="entry name" value="PROTEIN TRANSPORT PROTEIN HOFC HOMOLOG"/>
    <property type="match status" value="1"/>
</dbReference>
<evidence type="ECO:0000256" key="7">
    <source>
        <dbReference type="ARBA" id="ARBA00023136"/>
    </source>
</evidence>
<dbReference type="EMBL" id="JACAQE010000015">
    <property type="protein sequence ID" value="NWC18457.1"/>
    <property type="molecule type" value="Genomic_DNA"/>
</dbReference>
<evidence type="ECO:0000259" key="10">
    <source>
        <dbReference type="Pfam" id="PF00482"/>
    </source>
</evidence>
<feature type="transmembrane region" description="Helical" evidence="9">
    <location>
        <begin position="211"/>
        <end position="237"/>
    </location>
</feature>
<evidence type="ECO:0000256" key="9">
    <source>
        <dbReference type="SAM" id="Phobius"/>
    </source>
</evidence>
<name>A0A7Y7Y8D6_9PSED</name>
<feature type="transmembrane region" description="Helical" evidence="9">
    <location>
        <begin position="169"/>
        <end position="191"/>
    </location>
</feature>
<feature type="domain" description="Type II secretion system protein GspF" evidence="10">
    <location>
        <begin position="69"/>
        <end position="192"/>
    </location>
</feature>
<evidence type="ECO:0000313" key="12">
    <source>
        <dbReference type="Proteomes" id="UP000517547"/>
    </source>
</evidence>
<dbReference type="Pfam" id="PF00482">
    <property type="entry name" value="T2SSF"/>
    <property type="match status" value="2"/>
</dbReference>
<evidence type="ECO:0000256" key="3">
    <source>
        <dbReference type="ARBA" id="ARBA00022475"/>
    </source>
</evidence>
<feature type="domain" description="Type II secretion system protein GspF" evidence="10">
    <location>
        <begin position="273"/>
        <end position="394"/>
    </location>
</feature>
<dbReference type="InterPro" id="IPR003004">
    <property type="entry name" value="GspF/PilC"/>
</dbReference>
<keyword evidence="3" id="KW-1003">Cell membrane</keyword>
<sequence length="402" mass="43510">MEHYRYRALDPSGSPLDGALDAEDHDEAASQLQERGLLVLQLEPASSGSVAAGSWFNRPPLAGDELERFTQQLATLLDAGQPLERALDTLVRQPGKPQARRLLERVRDRVKGGQPLSAAMAVEGPSFSPLYLSLVRAGEAGGALGDTLGQLAAYLERTQKVRGEVINALIYPAFLLVGVLGSLVLLLAYVVPQFVPIFSGLGVPVPLITEAILALGQFLGDYILYLLGAMALLFAWLGRHLRTARGRLQRDRLMLRARVVGPLLLRLETARLAHTLGTLLSQGVALISAFDIARQVCRNQVLRDAVEQTIVKVKDGSRLSVAMEATATFPELAIQMIQVGEESGQLDRMLLKVASIFDAEAKRHIDRLLAALVPTLTLVMAALVGVIMLAIMLPLMSLTNNL</sequence>
<dbReference type="GO" id="GO:0015628">
    <property type="term" value="P:protein secretion by the type II secretion system"/>
    <property type="evidence" value="ECO:0007669"/>
    <property type="project" value="InterPro"/>
</dbReference>
<dbReference type="NCBIfam" id="TIGR02120">
    <property type="entry name" value="GspF"/>
    <property type="match status" value="1"/>
</dbReference>
<accession>A0A7Y7Y8D6</accession>
<comment type="subcellular location">
    <subcellularLocation>
        <location evidence="1">Cell inner membrane</location>
        <topology evidence="1">Multi-pass membrane protein</topology>
    </subcellularLocation>
</comment>
<organism evidence="11 12">
    <name type="scientific">Pseudomonas gingeri</name>
    <dbReference type="NCBI Taxonomy" id="117681"/>
    <lineage>
        <taxon>Bacteria</taxon>
        <taxon>Pseudomonadati</taxon>
        <taxon>Pseudomonadota</taxon>
        <taxon>Gammaproteobacteria</taxon>
        <taxon>Pseudomonadales</taxon>
        <taxon>Pseudomonadaceae</taxon>
        <taxon>Pseudomonas</taxon>
    </lineage>
</organism>
<proteinExistence type="inferred from homology"/>
<gene>
    <name evidence="11" type="primary">gspF</name>
    <name evidence="11" type="ORF">HX845_32765</name>
</gene>
<keyword evidence="6 9" id="KW-1133">Transmembrane helix</keyword>
<evidence type="ECO:0000256" key="4">
    <source>
        <dbReference type="ARBA" id="ARBA00022519"/>
    </source>
</evidence>
<keyword evidence="4" id="KW-0997">Cell inner membrane</keyword>
<dbReference type="Proteomes" id="UP000517547">
    <property type="component" value="Unassembled WGS sequence"/>
</dbReference>
<dbReference type="Gene3D" id="1.20.81.30">
    <property type="entry name" value="Type II secretion system (T2SS), domain F"/>
    <property type="match status" value="2"/>
</dbReference>
<keyword evidence="5 9" id="KW-0812">Transmembrane</keyword>
<comment type="caution">
    <text evidence="11">The sequence shown here is derived from an EMBL/GenBank/DDBJ whole genome shotgun (WGS) entry which is preliminary data.</text>
</comment>
<dbReference type="PANTHER" id="PTHR30012">
    <property type="entry name" value="GENERAL SECRETION PATHWAY PROTEIN"/>
    <property type="match status" value="1"/>
</dbReference>
<dbReference type="InterPro" id="IPR018076">
    <property type="entry name" value="T2SS_GspF_dom"/>
</dbReference>
<feature type="region of interest" description="Disordered" evidence="8">
    <location>
        <begin position="1"/>
        <end position="28"/>
    </location>
</feature>
<dbReference type="GO" id="GO:0005886">
    <property type="term" value="C:plasma membrane"/>
    <property type="evidence" value="ECO:0007669"/>
    <property type="project" value="UniProtKB-SubCell"/>
</dbReference>
<evidence type="ECO:0000256" key="8">
    <source>
        <dbReference type="SAM" id="MobiDB-lite"/>
    </source>
</evidence>
<dbReference type="FunFam" id="1.20.81.30:FF:000001">
    <property type="entry name" value="Type II secretion system protein F"/>
    <property type="match status" value="2"/>
</dbReference>
<dbReference type="InterPro" id="IPR042094">
    <property type="entry name" value="T2SS_GspF_sf"/>
</dbReference>
<evidence type="ECO:0000256" key="1">
    <source>
        <dbReference type="ARBA" id="ARBA00004429"/>
    </source>
</evidence>
<dbReference type="RefSeq" id="WP_017124591.1">
    <property type="nucleotide sequence ID" value="NZ_JACAQE010000015.1"/>
</dbReference>
<evidence type="ECO:0000256" key="5">
    <source>
        <dbReference type="ARBA" id="ARBA00022692"/>
    </source>
</evidence>
<keyword evidence="7 9" id="KW-0472">Membrane</keyword>
<dbReference type="AlphaFoldDB" id="A0A7Y7Y8D6"/>
<protein>
    <submittedName>
        <fullName evidence="11">Type II secretion system inner membrane protein GspF</fullName>
    </submittedName>
</protein>